<dbReference type="InterPro" id="IPR054126">
    <property type="entry name" value="CprB_TetR_C"/>
</dbReference>
<dbReference type="EMBL" id="CP001700">
    <property type="protein sequence ID" value="ACU70964.1"/>
    <property type="molecule type" value="Genomic_DNA"/>
</dbReference>
<dbReference type="InterPro" id="IPR036271">
    <property type="entry name" value="Tet_transcr_reg_TetR-rel_C_sf"/>
</dbReference>
<dbReference type="Proteomes" id="UP000000851">
    <property type="component" value="Chromosome"/>
</dbReference>
<dbReference type="STRING" id="479433.Caci_2044"/>
<keyword evidence="3" id="KW-0804">Transcription</keyword>
<dbReference type="SUPFAM" id="SSF46689">
    <property type="entry name" value="Homeodomain-like"/>
    <property type="match status" value="1"/>
</dbReference>
<reference evidence="7 8" key="1">
    <citation type="journal article" date="2009" name="Stand. Genomic Sci.">
        <title>Complete genome sequence of Catenulispora acidiphila type strain (ID 139908).</title>
        <authorList>
            <person name="Copeland A."/>
            <person name="Lapidus A."/>
            <person name="Glavina Del Rio T."/>
            <person name="Nolan M."/>
            <person name="Lucas S."/>
            <person name="Chen F."/>
            <person name="Tice H."/>
            <person name="Cheng J.F."/>
            <person name="Bruce D."/>
            <person name="Goodwin L."/>
            <person name="Pitluck S."/>
            <person name="Mikhailova N."/>
            <person name="Pati A."/>
            <person name="Ivanova N."/>
            <person name="Mavromatis K."/>
            <person name="Chen A."/>
            <person name="Palaniappan K."/>
            <person name="Chain P."/>
            <person name="Land M."/>
            <person name="Hauser L."/>
            <person name="Chang Y.J."/>
            <person name="Jeffries C.D."/>
            <person name="Chertkov O."/>
            <person name="Brettin T."/>
            <person name="Detter J.C."/>
            <person name="Han C."/>
            <person name="Ali Z."/>
            <person name="Tindall B.J."/>
            <person name="Goker M."/>
            <person name="Bristow J."/>
            <person name="Eisen J.A."/>
            <person name="Markowitz V."/>
            <person name="Hugenholtz P."/>
            <person name="Kyrpides N.C."/>
            <person name="Klenk H.P."/>
        </authorList>
    </citation>
    <scope>NUCLEOTIDE SEQUENCE [LARGE SCALE GENOMIC DNA]</scope>
    <source>
        <strain evidence="8">DSM 44928 / JCM 14897 / NBRC 102108 / NRRL B-24433 / ID139908</strain>
    </source>
</reference>
<dbReference type="KEGG" id="cai:Caci_2044"/>
<dbReference type="RefSeq" id="WP_012786257.1">
    <property type="nucleotide sequence ID" value="NC_013131.1"/>
</dbReference>
<dbReference type="eggNOG" id="COG1309">
    <property type="taxonomic scope" value="Bacteria"/>
</dbReference>
<name>C7QFY7_CATAD</name>
<dbReference type="Pfam" id="PF00440">
    <property type="entry name" value="TetR_N"/>
    <property type="match status" value="1"/>
</dbReference>
<keyword evidence="1" id="KW-0805">Transcription regulation</keyword>
<accession>C7QFY7</accession>
<sequence>MTPPPADPRTPGEPTQERARRTRRAIALAAAECFAEVGYAVATTSEIAARAGVTKGALAFHFPAKAAIAAAIVEECYEEWPSLIQEATGRHARVVDLLGDVFARVAAQIREDPIVRATVRLQAERSQVAEPMRMPYVDWIATSTTLFRTAADHGELRPGLDPAALARAAIAGFVGVQHMSGVLNAHADVIERVTEWWAVMAAGIAADGAEGADAADGTDDHES</sequence>
<dbReference type="PANTHER" id="PTHR30055:SF234">
    <property type="entry name" value="HTH-TYPE TRANSCRIPTIONAL REGULATOR BETI"/>
    <property type="match status" value="1"/>
</dbReference>
<dbReference type="PROSITE" id="PS50977">
    <property type="entry name" value="HTH_TETR_2"/>
    <property type="match status" value="1"/>
</dbReference>
<dbReference type="Pfam" id="PF21935">
    <property type="entry name" value="TetR_C_45"/>
    <property type="match status" value="1"/>
</dbReference>
<keyword evidence="8" id="KW-1185">Reference proteome</keyword>
<evidence type="ECO:0000256" key="4">
    <source>
        <dbReference type="PROSITE-ProRule" id="PRU00335"/>
    </source>
</evidence>
<organism evidence="7 8">
    <name type="scientific">Catenulispora acidiphila (strain DSM 44928 / JCM 14897 / NBRC 102108 / NRRL B-24433 / ID139908)</name>
    <dbReference type="NCBI Taxonomy" id="479433"/>
    <lineage>
        <taxon>Bacteria</taxon>
        <taxon>Bacillati</taxon>
        <taxon>Actinomycetota</taxon>
        <taxon>Actinomycetes</taxon>
        <taxon>Catenulisporales</taxon>
        <taxon>Catenulisporaceae</taxon>
        <taxon>Catenulispora</taxon>
    </lineage>
</organism>
<evidence type="ECO:0000313" key="8">
    <source>
        <dbReference type="Proteomes" id="UP000000851"/>
    </source>
</evidence>
<dbReference type="OrthoDB" id="3237195at2"/>
<feature type="region of interest" description="Disordered" evidence="5">
    <location>
        <begin position="1"/>
        <end position="20"/>
    </location>
</feature>
<dbReference type="PRINTS" id="PR00455">
    <property type="entry name" value="HTHTETR"/>
</dbReference>
<dbReference type="PANTHER" id="PTHR30055">
    <property type="entry name" value="HTH-TYPE TRANSCRIPTIONAL REGULATOR RUTR"/>
    <property type="match status" value="1"/>
</dbReference>
<dbReference type="InterPro" id="IPR001647">
    <property type="entry name" value="HTH_TetR"/>
</dbReference>
<dbReference type="AlphaFoldDB" id="C7QFY7"/>
<dbReference type="InterPro" id="IPR047923">
    <property type="entry name" value="ArpA-like"/>
</dbReference>
<dbReference type="InParanoid" id="C7QFY7"/>
<evidence type="ECO:0000256" key="5">
    <source>
        <dbReference type="SAM" id="MobiDB-lite"/>
    </source>
</evidence>
<dbReference type="GO" id="GO:0000976">
    <property type="term" value="F:transcription cis-regulatory region binding"/>
    <property type="evidence" value="ECO:0007669"/>
    <property type="project" value="TreeGrafter"/>
</dbReference>
<feature type="domain" description="HTH tetR-type" evidence="6">
    <location>
        <begin position="20"/>
        <end position="80"/>
    </location>
</feature>
<dbReference type="InterPro" id="IPR009057">
    <property type="entry name" value="Homeodomain-like_sf"/>
</dbReference>
<dbReference type="SUPFAM" id="SSF48498">
    <property type="entry name" value="Tetracyclin repressor-like, C-terminal domain"/>
    <property type="match status" value="1"/>
</dbReference>
<proteinExistence type="predicted"/>
<feature type="DNA-binding region" description="H-T-H motif" evidence="4">
    <location>
        <begin position="43"/>
        <end position="62"/>
    </location>
</feature>
<dbReference type="InterPro" id="IPR050109">
    <property type="entry name" value="HTH-type_TetR-like_transc_reg"/>
</dbReference>
<dbReference type="HOGENOM" id="CLU_069356_8_1_11"/>
<dbReference type="NCBIfam" id="NF041196">
    <property type="entry name" value="ScbR_bind_reg"/>
    <property type="match status" value="1"/>
</dbReference>
<evidence type="ECO:0000256" key="2">
    <source>
        <dbReference type="ARBA" id="ARBA00023125"/>
    </source>
</evidence>
<keyword evidence="2 4" id="KW-0238">DNA-binding</keyword>
<dbReference type="GO" id="GO:0003700">
    <property type="term" value="F:DNA-binding transcription factor activity"/>
    <property type="evidence" value="ECO:0007669"/>
    <property type="project" value="TreeGrafter"/>
</dbReference>
<dbReference type="Gene3D" id="1.10.357.10">
    <property type="entry name" value="Tetracycline Repressor, domain 2"/>
    <property type="match status" value="1"/>
</dbReference>
<evidence type="ECO:0000259" key="6">
    <source>
        <dbReference type="PROSITE" id="PS50977"/>
    </source>
</evidence>
<protein>
    <submittedName>
        <fullName evidence="7">Transcriptional regulator, TetR family</fullName>
    </submittedName>
</protein>
<evidence type="ECO:0000313" key="7">
    <source>
        <dbReference type="EMBL" id="ACU70964.1"/>
    </source>
</evidence>
<evidence type="ECO:0000256" key="3">
    <source>
        <dbReference type="ARBA" id="ARBA00023163"/>
    </source>
</evidence>
<gene>
    <name evidence="7" type="ordered locus">Caci_2044</name>
</gene>
<evidence type="ECO:0000256" key="1">
    <source>
        <dbReference type="ARBA" id="ARBA00023015"/>
    </source>
</evidence>